<feature type="compositionally biased region" description="Basic residues" evidence="1">
    <location>
        <begin position="158"/>
        <end position="171"/>
    </location>
</feature>
<organism evidence="2 3">
    <name type="scientific">Aegilops tauschii subsp. strangulata</name>
    <name type="common">Goatgrass</name>
    <dbReference type="NCBI Taxonomy" id="200361"/>
    <lineage>
        <taxon>Eukaryota</taxon>
        <taxon>Viridiplantae</taxon>
        <taxon>Streptophyta</taxon>
        <taxon>Embryophyta</taxon>
        <taxon>Tracheophyta</taxon>
        <taxon>Spermatophyta</taxon>
        <taxon>Magnoliopsida</taxon>
        <taxon>Liliopsida</taxon>
        <taxon>Poales</taxon>
        <taxon>Poaceae</taxon>
        <taxon>BOP clade</taxon>
        <taxon>Pooideae</taxon>
        <taxon>Triticodae</taxon>
        <taxon>Triticeae</taxon>
        <taxon>Triticinae</taxon>
        <taxon>Aegilops</taxon>
    </lineage>
</organism>
<feature type="compositionally biased region" description="Polar residues" evidence="1">
    <location>
        <begin position="181"/>
        <end position="202"/>
    </location>
</feature>
<reference evidence="2" key="4">
    <citation type="submission" date="2019-03" db="UniProtKB">
        <authorList>
            <consortium name="EnsemblPlants"/>
        </authorList>
    </citation>
    <scope>IDENTIFICATION</scope>
</reference>
<feature type="region of interest" description="Disordered" evidence="1">
    <location>
        <begin position="882"/>
        <end position="917"/>
    </location>
</feature>
<dbReference type="Gramene" id="AET1Gv20814400.4">
    <property type="protein sequence ID" value="AET1Gv20814400.4"/>
    <property type="gene ID" value="AET1Gv20814400"/>
</dbReference>
<feature type="compositionally biased region" description="Polar residues" evidence="1">
    <location>
        <begin position="141"/>
        <end position="153"/>
    </location>
</feature>
<evidence type="ECO:0000313" key="3">
    <source>
        <dbReference type="Proteomes" id="UP000015105"/>
    </source>
</evidence>
<dbReference type="PANTHER" id="PTHR36892">
    <property type="entry name" value="OS01G0201800 PROTEIN"/>
    <property type="match status" value="1"/>
</dbReference>
<accession>A0A452ZKC5</accession>
<feature type="region of interest" description="Disordered" evidence="1">
    <location>
        <begin position="95"/>
        <end position="202"/>
    </location>
</feature>
<dbReference type="Proteomes" id="UP000015105">
    <property type="component" value="Chromosome 1D"/>
</dbReference>
<sequence length="1111" mass="119803">MAATAGGGGGGPCFSIRGYAARARAGAADEGGRCWPLGGPPEPLPPMEVRRFRWWADEAALADDMDDGEEERRNAAMRRKRSVVELFAAVPRVAGDDGRKVKRKLDKGKQPAGAQANKGPKKDKAPAEIAASARKKEKSENANANSLSISQLFQDAIRKRKLKKSPSKKRKNQEVSVLPNKKNTNGSKKSVLSNQKAMENGSEVQTILKKHLGTGEGTFLKNSDVTCPSKSSLKSKHVTFSDTADICGLTASQTEDNTEQSQVVQASQQPSQRDNSQVVNDQRNTEEPELVHQRIDALSGTIEQDSSSLSEKVGSTGASHTVPLTKPVYLNHCIEISKRDNGNLLSSMSSAALPSPGLAQRSAGVNFRLQEGPCLGIGRQAEENCQMMPRGPSVPAGLAVDKRPEYLMRTPLPHPYSSGYAASLKEALDRNRSTVLQERLIANCHLTEVHPSVLRSGNDVVSNINTSTGSNKSTNAQPTVCVSACRNMYSDGYMGLPINSHGEFVRVHTGGTLNPDELLKTQCLGKDSLHPSTPPTFFTPNTSLDYAHLRINHEAPPFFTVANFGIQPDPRLIPTMQTALSMGFRQRPSSERVEVNNHAIPSSIYSCRNQQGSSEQCLGARFLGHDDQLLKSLEMQSCFPRQNYKQNIQPAAEMTMRLMGKTVSLGTGIGGLENCGPCSSNQIRAEDRYFPGMCAQVSPQLFHEGLADPAATFRILNGGRPPSEYASRFSSVPAAEQGPSFSKSNQSRQPQLAVPNKVSMQPVSRYNEVRLGHQRPAVANQVQSTANHLQPGPAHCGRTASVATKPSYDPWNKFKNIAETRPGPSQFSLFPENSSSMTQMTPISNCMSGYSVQSTAASSTTQTKFTSLRPLPPSMVSSHVFSSEAARPHGSSASRPLVPLPREPGKSNAPGGVIFEDKGSMKQATVVASRSSLESSKQINKSFKGPAEKDDVLLTSPKKPCIAVRKDLNPPPLLVEIYGSRPGGQPRDMPVRLNGGQPRDMPVRLNSGQPRDMPVRLNSGQPRDMPVRLSGPETILRAVTSGANTRSALTDSSSTAGTRPVKLQSGAKHILQPCASASLDQVDSWPARSVIQLEVENDARAVGASKKTDLC</sequence>
<keyword evidence="3" id="KW-1185">Reference proteome</keyword>
<dbReference type="EnsemblPlants" id="AET1Gv20814400.4">
    <property type="protein sequence ID" value="AET1Gv20814400.4"/>
    <property type="gene ID" value="AET1Gv20814400"/>
</dbReference>
<reference evidence="3" key="1">
    <citation type="journal article" date="2014" name="Science">
        <title>Ancient hybridizations among the ancestral genomes of bread wheat.</title>
        <authorList>
            <consortium name="International Wheat Genome Sequencing Consortium,"/>
            <person name="Marcussen T."/>
            <person name="Sandve S.R."/>
            <person name="Heier L."/>
            <person name="Spannagl M."/>
            <person name="Pfeifer M."/>
            <person name="Jakobsen K.S."/>
            <person name="Wulff B.B."/>
            <person name="Steuernagel B."/>
            <person name="Mayer K.F."/>
            <person name="Olsen O.A."/>
        </authorList>
    </citation>
    <scope>NUCLEOTIDE SEQUENCE [LARGE SCALE GENOMIC DNA]</scope>
    <source>
        <strain evidence="3">cv. AL8/78</strain>
    </source>
</reference>
<reference evidence="2" key="5">
    <citation type="journal article" date="2021" name="G3 (Bethesda)">
        <title>Aegilops tauschii genome assembly Aet v5.0 features greater sequence contiguity and improved annotation.</title>
        <authorList>
            <person name="Wang L."/>
            <person name="Zhu T."/>
            <person name="Rodriguez J.C."/>
            <person name="Deal K.R."/>
            <person name="Dubcovsky J."/>
            <person name="McGuire P.E."/>
            <person name="Lux T."/>
            <person name="Spannagl M."/>
            <person name="Mayer K.F.X."/>
            <person name="Baldrich P."/>
            <person name="Meyers B.C."/>
            <person name="Huo N."/>
            <person name="Gu Y.Q."/>
            <person name="Zhou H."/>
            <person name="Devos K.M."/>
            <person name="Bennetzen J.L."/>
            <person name="Unver T."/>
            <person name="Budak H."/>
            <person name="Gulick P.J."/>
            <person name="Galiba G."/>
            <person name="Kalapos B."/>
            <person name="Nelson D.R."/>
            <person name="Li P."/>
            <person name="You F.M."/>
            <person name="Luo M.C."/>
            <person name="Dvorak J."/>
        </authorList>
    </citation>
    <scope>NUCLEOTIDE SEQUENCE [LARGE SCALE GENOMIC DNA]</scope>
    <source>
        <strain evidence="2">cv. AL8/78</strain>
    </source>
</reference>
<dbReference type="OrthoDB" id="678085at2759"/>
<dbReference type="AlphaFoldDB" id="A0A452ZKC5"/>
<dbReference type="PANTHER" id="PTHR36892:SF1">
    <property type="entry name" value="OS05G0518200 PROTEIN"/>
    <property type="match status" value="1"/>
</dbReference>
<dbReference type="KEGG" id="ats:109741058"/>
<feature type="region of interest" description="Disordered" evidence="1">
    <location>
        <begin position="724"/>
        <end position="760"/>
    </location>
</feature>
<feature type="compositionally biased region" description="Low complexity" evidence="1">
    <location>
        <begin position="260"/>
        <end position="272"/>
    </location>
</feature>
<dbReference type="GeneID" id="109741058"/>
<feature type="compositionally biased region" description="Polar residues" evidence="1">
    <location>
        <begin position="273"/>
        <end position="282"/>
    </location>
</feature>
<feature type="compositionally biased region" description="Polar residues" evidence="1">
    <location>
        <begin position="739"/>
        <end position="750"/>
    </location>
</feature>
<evidence type="ECO:0000256" key="1">
    <source>
        <dbReference type="SAM" id="MobiDB-lite"/>
    </source>
</evidence>
<dbReference type="RefSeq" id="XP_020155719.1">
    <property type="nucleotide sequence ID" value="XM_020300130.4"/>
</dbReference>
<feature type="region of interest" description="Disordered" evidence="1">
    <location>
        <begin position="979"/>
        <end position="1028"/>
    </location>
</feature>
<evidence type="ECO:0000313" key="2">
    <source>
        <dbReference type="EnsemblPlants" id="AET1Gv20814400.4"/>
    </source>
</evidence>
<reference evidence="2" key="3">
    <citation type="journal article" date="2017" name="Nature">
        <title>Genome sequence of the progenitor of the wheat D genome Aegilops tauschii.</title>
        <authorList>
            <person name="Luo M.C."/>
            <person name="Gu Y.Q."/>
            <person name="Puiu D."/>
            <person name="Wang H."/>
            <person name="Twardziok S.O."/>
            <person name="Deal K.R."/>
            <person name="Huo N."/>
            <person name="Zhu T."/>
            <person name="Wang L."/>
            <person name="Wang Y."/>
            <person name="McGuire P.E."/>
            <person name="Liu S."/>
            <person name="Long H."/>
            <person name="Ramasamy R.K."/>
            <person name="Rodriguez J.C."/>
            <person name="Van S.L."/>
            <person name="Yuan L."/>
            <person name="Wang Z."/>
            <person name="Xia Z."/>
            <person name="Xiao L."/>
            <person name="Anderson O.D."/>
            <person name="Ouyang S."/>
            <person name="Liang Y."/>
            <person name="Zimin A.V."/>
            <person name="Pertea G."/>
            <person name="Qi P."/>
            <person name="Bennetzen J.L."/>
            <person name="Dai X."/>
            <person name="Dawson M.W."/>
            <person name="Muller H.G."/>
            <person name="Kugler K."/>
            <person name="Rivarola-Duarte L."/>
            <person name="Spannagl M."/>
            <person name="Mayer K.F.X."/>
            <person name="Lu F.H."/>
            <person name="Bevan M.W."/>
            <person name="Leroy P."/>
            <person name="Li P."/>
            <person name="You F.M."/>
            <person name="Sun Q."/>
            <person name="Liu Z."/>
            <person name="Lyons E."/>
            <person name="Wicker T."/>
            <person name="Salzberg S.L."/>
            <person name="Devos K.M."/>
            <person name="Dvorak J."/>
        </authorList>
    </citation>
    <scope>NUCLEOTIDE SEQUENCE [LARGE SCALE GENOMIC DNA]</scope>
    <source>
        <strain evidence="2">cv. AL8/78</strain>
    </source>
</reference>
<feature type="region of interest" description="Disordered" evidence="1">
    <location>
        <begin position="257"/>
        <end position="290"/>
    </location>
</feature>
<protein>
    <submittedName>
        <fullName evidence="2">Uncharacterized protein</fullName>
    </submittedName>
</protein>
<reference evidence="3" key="2">
    <citation type="journal article" date="2017" name="Nat. Plants">
        <title>The Aegilops tauschii genome reveals multiple impacts of transposons.</title>
        <authorList>
            <person name="Zhao G."/>
            <person name="Zou C."/>
            <person name="Li K."/>
            <person name="Wang K."/>
            <person name="Li T."/>
            <person name="Gao L."/>
            <person name="Zhang X."/>
            <person name="Wang H."/>
            <person name="Yang Z."/>
            <person name="Liu X."/>
            <person name="Jiang W."/>
            <person name="Mao L."/>
            <person name="Kong X."/>
            <person name="Jiao Y."/>
            <person name="Jia J."/>
        </authorList>
    </citation>
    <scope>NUCLEOTIDE SEQUENCE [LARGE SCALE GENOMIC DNA]</scope>
    <source>
        <strain evidence="3">cv. AL8/78</strain>
    </source>
</reference>
<proteinExistence type="predicted"/>
<name>A0A452ZKC5_AEGTS</name>